<organism evidence="3 4">
    <name type="scientific">Sphingobium wenxiniae (strain DSM 21828 / CGMCC 1.7748 / JZ-1)</name>
    <dbReference type="NCBI Taxonomy" id="595605"/>
    <lineage>
        <taxon>Bacteria</taxon>
        <taxon>Pseudomonadati</taxon>
        <taxon>Pseudomonadota</taxon>
        <taxon>Alphaproteobacteria</taxon>
        <taxon>Sphingomonadales</taxon>
        <taxon>Sphingomonadaceae</taxon>
        <taxon>Sphingobium</taxon>
    </lineage>
</organism>
<dbReference type="RefSeq" id="WP_066564857.1">
    <property type="nucleotide sequence ID" value="NZ_JACIIY010000095.1"/>
</dbReference>
<dbReference type="PANTHER" id="PTHR33755">
    <property type="entry name" value="TOXIN PARE1-RELATED"/>
    <property type="match status" value="1"/>
</dbReference>
<name>A0A562JPG2_SPHWJ</name>
<sequence length="98" mass="11349">MQVRLSTQARRDLQGIKEWIAPNNPARAVTFIEELRDAAARIGTMPHAFPLIPRYERHGIRRRSYNGYGILYSVQSDRVFVHRIIGPGQDHDRALRLN</sequence>
<protein>
    <submittedName>
        <fullName evidence="3">Plasmid stabilization system protein ParE</fullName>
    </submittedName>
</protein>
<gene>
    <name evidence="3" type="ORF">IQ35_04134</name>
</gene>
<accession>A0A562JPG2</accession>
<dbReference type="InterPro" id="IPR007712">
    <property type="entry name" value="RelE/ParE_toxin"/>
</dbReference>
<dbReference type="Proteomes" id="UP000316624">
    <property type="component" value="Unassembled WGS sequence"/>
</dbReference>
<evidence type="ECO:0000256" key="2">
    <source>
        <dbReference type="ARBA" id="ARBA00022649"/>
    </source>
</evidence>
<dbReference type="AlphaFoldDB" id="A0A562JPG2"/>
<dbReference type="Gene3D" id="3.30.2310.20">
    <property type="entry name" value="RelE-like"/>
    <property type="match status" value="1"/>
</dbReference>
<dbReference type="EMBL" id="VLKK01000078">
    <property type="protein sequence ID" value="TWH84923.1"/>
    <property type="molecule type" value="Genomic_DNA"/>
</dbReference>
<dbReference type="InterPro" id="IPR051803">
    <property type="entry name" value="TA_system_RelE-like_toxin"/>
</dbReference>
<keyword evidence="4" id="KW-1185">Reference proteome</keyword>
<comment type="similarity">
    <text evidence="1">Belongs to the RelE toxin family.</text>
</comment>
<evidence type="ECO:0000313" key="4">
    <source>
        <dbReference type="Proteomes" id="UP000316624"/>
    </source>
</evidence>
<keyword evidence="2" id="KW-1277">Toxin-antitoxin system</keyword>
<evidence type="ECO:0000256" key="1">
    <source>
        <dbReference type="ARBA" id="ARBA00006226"/>
    </source>
</evidence>
<evidence type="ECO:0000313" key="3">
    <source>
        <dbReference type="EMBL" id="TWH84923.1"/>
    </source>
</evidence>
<dbReference type="Pfam" id="PF05016">
    <property type="entry name" value="ParE_toxin"/>
    <property type="match status" value="1"/>
</dbReference>
<reference evidence="3 4" key="1">
    <citation type="journal article" date="2015" name="Stand. Genomic Sci.">
        <title>Genomic Encyclopedia of Bacterial and Archaeal Type Strains, Phase III: the genomes of soil and plant-associated and newly described type strains.</title>
        <authorList>
            <person name="Whitman W.B."/>
            <person name="Woyke T."/>
            <person name="Klenk H.P."/>
            <person name="Zhou Y."/>
            <person name="Lilburn T.G."/>
            <person name="Beck B.J."/>
            <person name="De Vos P."/>
            <person name="Vandamme P."/>
            <person name="Eisen J.A."/>
            <person name="Garrity G."/>
            <person name="Hugenholtz P."/>
            <person name="Kyrpides N.C."/>
        </authorList>
    </citation>
    <scope>NUCLEOTIDE SEQUENCE [LARGE SCALE GENOMIC DNA]</scope>
    <source>
        <strain evidence="3 4">CGMCC 1.7748</strain>
    </source>
</reference>
<dbReference type="PANTHER" id="PTHR33755:SF6">
    <property type="entry name" value="PLASMID STABILIZATION SYSTEM PROTEIN"/>
    <property type="match status" value="1"/>
</dbReference>
<comment type="caution">
    <text evidence="3">The sequence shown here is derived from an EMBL/GenBank/DDBJ whole genome shotgun (WGS) entry which is preliminary data.</text>
</comment>
<dbReference type="InterPro" id="IPR035093">
    <property type="entry name" value="RelE/ParE_toxin_dom_sf"/>
</dbReference>
<proteinExistence type="inferred from homology"/>